<accession>A0A6N1MQH8</accession>
<dbReference type="RefSeq" id="WP_005102954.1">
    <property type="nucleotide sequence ID" value="NZ_CAYTBE010000003.1"/>
</dbReference>
<evidence type="ECO:0000313" key="3">
    <source>
        <dbReference type="EMBL" id="QKU22824.1"/>
    </source>
</evidence>
<evidence type="ECO:0000313" key="4">
    <source>
        <dbReference type="Proteomes" id="UP000509126"/>
    </source>
</evidence>
<proteinExistence type="predicted"/>
<feature type="transmembrane region" description="Helical" evidence="1">
    <location>
        <begin position="34"/>
        <end position="52"/>
    </location>
</feature>
<dbReference type="EMBL" id="JAUUUS010000097">
    <property type="protein sequence ID" value="MDP1447549.1"/>
    <property type="molecule type" value="Genomic_DNA"/>
</dbReference>
<reference evidence="2" key="2">
    <citation type="submission" date="2023-07" db="EMBL/GenBank/DDBJ databases">
        <title>Dynamics of blaOXA-23 gene transmission in Acinetobacter spp. from contaminated veterinary surfaces.</title>
        <authorList>
            <person name="Moreira Da Silva J."/>
            <person name="Menezes J."/>
            <person name="Fernandes L."/>
            <person name="Marques C."/>
            <person name="Amaral A."/>
            <person name="Timofte D."/>
            <person name="Pomba C."/>
        </authorList>
    </citation>
    <scope>NUCLEOTIDE SEQUENCE</scope>
    <source>
        <strain evidence="2">CMVB11Z4A1</strain>
    </source>
</reference>
<organism evidence="3 4">
    <name type="scientific">Acinetobacter lwoffii</name>
    <dbReference type="NCBI Taxonomy" id="28090"/>
    <lineage>
        <taxon>Bacteria</taxon>
        <taxon>Pseudomonadati</taxon>
        <taxon>Pseudomonadota</taxon>
        <taxon>Gammaproteobacteria</taxon>
        <taxon>Moraxellales</taxon>
        <taxon>Moraxellaceae</taxon>
        <taxon>Acinetobacter</taxon>
    </lineage>
</organism>
<keyword evidence="1" id="KW-1133">Transmembrane helix</keyword>
<keyword evidence="1" id="KW-0812">Transmembrane</keyword>
<protein>
    <submittedName>
        <fullName evidence="3">Uncharacterized protein</fullName>
    </submittedName>
</protein>
<dbReference type="AlphaFoldDB" id="A0A6N1MQH8"/>
<name>A0A6N1MQH8_ACILW</name>
<dbReference type="Proteomes" id="UP001242129">
    <property type="component" value="Unassembled WGS sequence"/>
</dbReference>
<reference evidence="3 4" key="1">
    <citation type="submission" date="2019-11" db="EMBL/GenBank/DDBJ databases">
        <title>FDA dAtabase for Regulatory Grade micrObial Sequences (FDA-ARGOS): Supporting development and validation of Infectious Disease Dx tests.</title>
        <authorList>
            <person name="Patel R."/>
            <person name="Rucinski S."/>
            <person name="Tallon L."/>
            <person name="Sadzewicz L."/>
            <person name="Vavikolanu K."/>
            <person name="Mehta A."/>
            <person name="Aluvathingal J."/>
            <person name="Nadendla S."/>
            <person name="Nandy P."/>
            <person name="Geyer C."/>
            <person name="Yan Y."/>
            <person name="Sichtig H."/>
        </authorList>
    </citation>
    <scope>NUCLEOTIDE SEQUENCE [LARGE SCALE GENOMIC DNA]</scope>
    <source>
        <strain evidence="3 4">FDAARGOS_557</strain>
    </source>
</reference>
<gene>
    <name evidence="3" type="ORF">FOB19_16340</name>
    <name evidence="2" type="ORF">Q8G51_06935</name>
</gene>
<sequence>MMQATRMMQVCFIFGLVLPNLAHAETVHPAVIMVSASVIFMIILSVYVVYRIRKSLRNYMDKPLD</sequence>
<dbReference type="EMBL" id="CP054803">
    <property type="protein sequence ID" value="QKU22824.1"/>
    <property type="molecule type" value="Genomic_DNA"/>
</dbReference>
<evidence type="ECO:0000313" key="2">
    <source>
        <dbReference type="EMBL" id="MDP1447549.1"/>
    </source>
</evidence>
<keyword evidence="1" id="KW-0472">Membrane</keyword>
<evidence type="ECO:0000256" key="1">
    <source>
        <dbReference type="SAM" id="Phobius"/>
    </source>
</evidence>
<dbReference type="Proteomes" id="UP000509126">
    <property type="component" value="Chromosome"/>
</dbReference>